<name>X0WZT5_9ZZZZ</name>
<evidence type="ECO:0000313" key="1">
    <source>
        <dbReference type="EMBL" id="GAG28717.1"/>
    </source>
</evidence>
<dbReference type="Pfam" id="PF03237">
    <property type="entry name" value="Terminase_6N"/>
    <property type="match status" value="1"/>
</dbReference>
<protein>
    <submittedName>
        <fullName evidence="1">Uncharacterized protein</fullName>
    </submittedName>
</protein>
<dbReference type="InterPro" id="IPR027417">
    <property type="entry name" value="P-loop_NTPase"/>
</dbReference>
<dbReference type="AlphaFoldDB" id="X0WZT5"/>
<sequence>MNWKPFPKQEIALLSPAFETLFGGSRGPGKTDAGLVWMTYDTDNPFYRGLVIRKNADDLSDWVDRAVRFYTPMGARIAYRPAVITFPKGAVIRTGHLKDDQAYTKYVGHEYHRILIEEATQIPDEVRYLQLIASCRSTI</sequence>
<reference evidence="1" key="1">
    <citation type="journal article" date="2014" name="Front. Microbiol.">
        <title>High frequency of phylogenetically diverse reductive dehalogenase-homologous genes in deep subseafloor sedimentary metagenomes.</title>
        <authorList>
            <person name="Kawai M."/>
            <person name="Futagami T."/>
            <person name="Toyoda A."/>
            <person name="Takaki Y."/>
            <person name="Nishi S."/>
            <person name="Hori S."/>
            <person name="Arai W."/>
            <person name="Tsubouchi T."/>
            <person name="Morono Y."/>
            <person name="Uchiyama I."/>
            <person name="Ito T."/>
            <person name="Fujiyama A."/>
            <person name="Inagaki F."/>
            <person name="Takami H."/>
        </authorList>
    </citation>
    <scope>NUCLEOTIDE SEQUENCE</scope>
    <source>
        <strain evidence="1">Expedition CK06-06</strain>
    </source>
</reference>
<comment type="caution">
    <text evidence="1">The sequence shown here is derived from an EMBL/GenBank/DDBJ whole genome shotgun (WGS) entry which is preliminary data.</text>
</comment>
<organism evidence="1">
    <name type="scientific">marine sediment metagenome</name>
    <dbReference type="NCBI Taxonomy" id="412755"/>
    <lineage>
        <taxon>unclassified sequences</taxon>
        <taxon>metagenomes</taxon>
        <taxon>ecological metagenomes</taxon>
    </lineage>
</organism>
<gene>
    <name evidence="1" type="ORF">S01H1_71504</name>
</gene>
<accession>X0WZT5</accession>
<dbReference type="EMBL" id="BARS01047615">
    <property type="protein sequence ID" value="GAG28717.1"/>
    <property type="molecule type" value="Genomic_DNA"/>
</dbReference>
<feature type="non-terminal residue" evidence="1">
    <location>
        <position position="139"/>
    </location>
</feature>
<proteinExistence type="predicted"/>
<dbReference type="Gene3D" id="3.40.50.300">
    <property type="entry name" value="P-loop containing nucleotide triphosphate hydrolases"/>
    <property type="match status" value="1"/>
</dbReference>